<keyword evidence="13" id="KW-1185">Reference proteome</keyword>
<keyword evidence="10" id="KW-0472">Membrane</keyword>
<dbReference type="STRING" id="2316362.A0A4Q2D7W3"/>
<keyword evidence="5 8" id="KW-0442">Lipid degradation</keyword>
<keyword evidence="10" id="KW-0812">Transmembrane</keyword>
<evidence type="ECO:0000256" key="10">
    <source>
        <dbReference type="SAM" id="Phobius"/>
    </source>
</evidence>
<dbReference type="InterPro" id="IPR016035">
    <property type="entry name" value="Acyl_Trfase/lysoPLipase"/>
</dbReference>
<protein>
    <recommendedName>
        <fullName evidence="2 9">Lysophospholipase</fullName>
        <ecNumber evidence="2 9">3.1.1.5</ecNumber>
    </recommendedName>
</protein>
<evidence type="ECO:0000256" key="5">
    <source>
        <dbReference type="ARBA" id="ARBA00022963"/>
    </source>
</evidence>
<organism evidence="12 13">
    <name type="scientific">Candolleomyces aberdarensis</name>
    <dbReference type="NCBI Taxonomy" id="2316362"/>
    <lineage>
        <taxon>Eukaryota</taxon>
        <taxon>Fungi</taxon>
        <taxon>Dikarya</taxon>
        <taxon>Basidiomycota</taxon>
        <taxon>Agaricomycotina</taxon>
        <taxon>Agaricomycetes</taxon>
        <taxon>Agaricomycetidae</taxon>
        <taxon>Agaricales</taxon>
        <taxon>Agaricineae</taxon>
        <taxon>Psathyrellaceae</taxon>
        <taxon>Candolleomyces</taxon>
    </lineage>
</organism>
<evidence type="ECO:0000256" key="8">
    <source>
        <dbReference type="PROSITE-ProRule" id="PRU00555"/>
    </source>
</evidence>
<evidence type="ECO:0000313" key="12">
    <source>
        <dbReference type="EMBL" id="RXW14305.1"/>
    </source>
</evidence>
<reference evidence="12 13" key="1">
    <citation type="submission" date="2019-01" db="EMBL/GenBank/DDBJ databases">
        <title>Draft genome sequence of Psathyrella aberdarensis IHI B618.</title>
        <authorList>
            <person name="Buettner E."/>
            <person name="Kellner H."/>
        </authorList>
    </citation>
    <scope>NUCLEOTIDE SEQUENCE [LARGE SCALE GENOMIC DNA]</scope>
    <source>
        <strain evidence="12 13">IHI B618</strain>
    </source>
</reference>
<dbReference type="EMBL" id="SDEE01000724">
    <property type="protein sequence ID" value="RXW14305.1"/>
    <property type="molecule type" value="Genomic_DNA"/>
</dbReference>
<evidence type="ECO:0000256" key="9">
    <source>
        <dbReference type="RuleBase" id="RU362103"/>
    </source>
</evidence>
<sequence>MPSLLPTGLVCLILSQLSPSATSQRLPQIQQTSVTDYAPFTNVDCPDFSTQPLLRTFSAENQTLHPQEVEYVNTRSQTVLPRAWADWLGDGSSLGYTLSDFQNNFPKVGIAIPGGGLRAAQYGAACLEALDARNDSAKAAGTGGLLQVASYMTGLSGGSWITGSLFFNNWPTIEKLVFGDENLSGWMLDIPFVTPDGVNLFSDENQWFFGSLLWSVMAKAETGIDTSMVDPWSRMISYHFLNQTTRDNFLTNDTAHGAGQLWSDIPKLPTYQSYQAPFPMVVADARPVGSNLTTALGLDATVYEITPLELASYDPSLSAGMNLTFAGTRLTEGRPENGTACVIGLDQAGFVMGTSAGLFNQILDFAHDTIRDFSADDGAGMLYVLSRLLRSVRTRADDVANWPSPFTGLNAGRFQDSAANWLELIDGSSNGENVPYAPLFVKARAVDVIVTAEGSADIPGLNWPNGSSLITTRARQATLLRLSHQQFPPIPDKPEDFIELGVNARPTFFGCDPRESPPEYPLVIYLPNAPPFNGENPVANTATFQLTYTIKHTRKMFDQIHNNLLAGWVPNSNGADPNWGTCLKCAAIDRARLKQYCYDPANPTNKSQLPNRKLEFVDPDPQGIDRLGGFFSRSKFALIGAAIGLVVLIAALTFGLLWWKKRKNQEAEYKKLLNDPGWDAEPLFMQHATHRRMDSYELK</sequence>
<comment type="catalytic activity">
    <reaction evidence="9">
        <text>a 1-acyl-sn-glycero-3-phosphocholine + H2O = sn-glycerol 3-phosphocholine + a fatty acid + H(+)</text>
        <dbReference type="Rhea" id="RHEA:15177"/>
        <dbReference type="ChEBI" id="CHEBI:15377"/>
        <dbReference type="ChEBI" id="CHEBI:15378"/>
        <dbReference type="ChEBI" id="CHEBI:16870"/>
        <dbReference type="ChEBI" id="CHEBI:28868"/>
        <dbReference type="ChEBI" id="CHEBI:58168"/>
        <dbReference type="EC" id="3.1.1.5"/>
    </reaction>
</comment>
<evidence type="ECO:0000256" key="7">
    <source>
        <dbReference type="ARBA" id="ARBA00023180"/>
    </source>
</evidence>
<evidence type="ECO:0000256" key="2">
    <source>
        <dbReference type="ARBA" id="ARBA00013274"/>
    </source>
</evidence>
<dbReference type="PANTHER" id="PTHR10728">
    <property type="entry name" value="CYTOSOLIC PHOSPHOLIPASE A2"/>
    <property type="match status" value="1"/>
</dbReference>
<dbReference type="PROSITE" id="PS51210">
    <property type="entry name" value="PLA2C"/>
    <property type="match status" value="1"/>
</dbReference>
<keyword evidence="10" id="KW-1133">Transmembrane helix</keyword>
<comment type="caution">
    <text evidence="12">The sequence shown here is derived from an EMBL/GenBank/DDBJ whole genome shotgun (WGS) entry which is preliminary data.</text>
</comment>
<accession>A0A4Q2D7W3</accession>
<dbReference type="OrthoDB" id="4084751at2759"/>
<dbReference type="Proteomes" id="UP000290288">
    <property type="component" value="Unassembled WGS sequence"/>
</dbReference>
<feature type="domain" description="PLA2c" evidence="11">
    <location>
        <begin position="50"/>
        <end position="611"/>
    </location>
</feature>
<dbReference type="GO" id="GO:0004622">
    <property type="term" value="F:phosphatidylcholine lysophospholipase activity"/>
    <property type="evidence" value="ECO:0007669"/>
    <property type="project" value="UniProtKB-EC"/>
</dbReference>
<evidence type="ECO:0000259" key="11">
    <source>
        <dbReference type="PROSITE" id="PS51210"/>
    </source>
</evidence>
<dbReference type="PANTHER" id="PTHR10728:SF33">
    <property type="entry name" value="LYSOPHOSPHOLIPASE 1-RELATED"/>
    <property type="match status" value="1"/>
</dbReference>
<dbReference type="GO" id="GO:0046475">
    <property type="term" value="P:glycerophospholipid catabolic process"/>
    <property type="evidence" value="ECO:0007669"/>
    <property type="project" value="TreeGrafter"/>
</dbReference>
<evidence type="ECO:0000256" key="6">
    <source>
        <dbReference type="ARBA" id="ARBA00023098"/>
    </source>
</evidence>
<dbReference type="Gene3D" id="3.40.1090.10">
    <property type="entry name" value="Cytosolic phospholipase A2 catalytic domain"/>
    <property type="match status" value="1"/>
</dbReference>
<feature type="transmembrane region" description="Helical" evidence="10">
    <location>
        <begin position="636"/>
        <end position="659"/>
    </location>
</feature>
<evidence type="ECO:0000313" key="13">
    <source>
        <dbReference type="Proteomes" id="UP000290288"/>
    </source>
</evidence>
<comment type="similarity">
    <text evidence="1 9">Belongs to the lysophospholipase family.</text>
</comment>
<feature type="chain" id="PRO_5021041231" description="Lysophospholipase" evidence="9">
    <location>
        <begin position="24"/>
        <end position="699"/>
    </location>
</feature>
<evidence type="ECO:0000256" key="1">
    <source>
        <dbReference type="ARBA" id="ARBA00008780"/>
    </source>
</evidence>
<dbReference type="SUPFAM" id="SSF52151">
    <property type="entry name" value="FabD/lysophospholipase-like"/>
    <property type="match status" value="1"/>
</dbReference>
<evidence type="ECO:0000256" key="3">
    <source>
        <dbReference type="ARBA" id="ARBA00022729"/>
    </source>
</evidence>
<dbReference type="EC" id="3.1.1.5" evidence="2 9"/>
<dbReference type="GO" id="GO:0004623">
    <property type="term" value="F:phospholipase A2 activity"/>
    <property type="evidence" value="ECO:0007669"/>
    <property type="project" value="TreeGrafter"/>
</dbReference>
<keyword evidence="6 8" id="KW-0443">Lipid metabolism</keyword>
<keyword evidence="3 9" id="KW-0732">Signal</keyword>
<gene>
    <name evidence="12" type="ORF">EST38_g11554</name>
</gene>
<name>A0A4Q2D7W3_9AGAR</name>
<feature type="signal peptide" evidence="9">
    <location>
        <begin position="1"/>
        <end position="23"/>
    </location>
</feature>
<evidence type="ECO:0000256" key="4">
    <source>
        <dbReference type="ARBA" id="ARBA00022801"/>
    </source>
</evidence>
<keyword evidence="7" id="KW-0325">Glycoprotein</keyword>
<dbReference type="Pfam" id="PF01735">
    <property type="entry name" value="PLA2_B"/>
    <property type="match status" value="1"/>
</dbReference>
<keyword evidence="4 8" id="KW-0378">Hydrolase</keyword>
<dbReference type="SMART" id="SM00022">
    <property type="entry name" value="PLAc"/>
    <property type="match status" value="1"/>
</dbReference>
<dbReference type="GO" id="GO:0005829">
    <property type="term" value="C:cytosol"/>
    <property type="evidence" value="ECO:0007669"/>
    <property type="project" value="TreeGrafter"/>
</dbReference>
<proteinExistence type="inferred from homology"/>
<dbReference type="InterPro" id="IPR002642">
    <property type="entry name" value="LysoPLipase_cat_dom"/>
</dbReference>
<dbReference type="AlphaFoldDB" id="A0A4Q2D7W3"/>